<reference evidence="1" key="1">
    <citation type="submission" date="2020-09" db="EMBL/GenBank/DDBJ databases">
        <title>Leviviricetes taxonomy.</title>
        <authorList>
            <person name="Stockdale S.R."/>
            <person name="Callanan J."/>
            <person name="Adriaenssens E.M."/>
            <person name="Kuhn J.H."/>
            <person name="Rumnieks J."/>
            <person name="Shkoporov A."/>
            <person name="Draper L.A."/>
            <person name="Ross P."/>
            <person name="Hill C."/>
        </authorList>
    </citation>
    <scope>NUCLEOTIDE SEQUENCE</scope>
</reference>
<name>A0A8S5KZD7_9VIRU</name>
<dbReference type="Proteomes" id="UP000680818">
    <property type="component" value="Segment"/>
</dbReference>
<dbReference type="KEGG" id="vg:80400927"/>
<evidence type="ECO:0000313" key="1">
    <source>
        <dbReference type="EMBL" id="DAD50664.1"/>
    </source>
</evidence>
<evidence type="ECO:0000313" key="2">
    <source>
        <dbReference type="Proteomes" id="UP000680818"/>
    </source>
</evidence>
<proteinExistence type="predicted"/>
<dbReference type="RefSeq" id="YP_010771245.1">
    <property type="nucleotide sequence ID" value="NC_074531.1"/>
</dbReference>
<dbReference type="GeneID" id="80400927"/>
<accession>A0A8S5KZD7</accession>
<gene>
    <name evidence="1" type="primary">SRR6960799_33_1</name>
</gene>
<dbReference type="EMBL" id="BK013591">
    <property type="protein sequence ID" value="DAD50664.1"/>
    <property type="molecule type" value="Genomic_RNA"/>
</dbReference>
<keyword evidence="2" id="KW-1185">Reference proteome</keyword>
<organism evidence="1 2">
    <name type="scientific">ssRNA phage SRR6960799_33</name>
    <dbReference type="NCBI Taxonomy" id="2786591"/>
    <lineage>
        <taxon>Viruses</taxon>
        <taxon>Riboviria</taxon>
        <taxon>Orthornavirae</taxon>
        <taxon>Lenarviricota</taxon>
        <taxon>Leviviricetes</taxon>
        <taxon>Timlovirales</taxon>
        <taxon>Steitzviridae</taxon>
        <taxon>Giliycovirus</taxon>
        <taxon>Giliycovirus pelenecus</taxon>
        <taxon>Weheuvirus pelenecus</taxon>
    </lineage>
</organism>
<protein>
    <submittedName>
        <fullName evidence="1">Maturation protein</fullName>
    </submittedName>
</protein>
<sequence>MSRRRTKGSSTIPMQSVNEFAGVYTTEYSPTGYYYSRNLFASCNDGWAEVCYDDVNPLFMRGKKSRNPFKNRDLYSPRFLALLKSRDTGCDFTHYRVDSWSGRKGYGIYRTSLGGQTYEYIGGFYPVWPAVMYAGGYTWDPIAIRTPEKPGTLFVESNWSGASEGPRLWNKTKPKLSTADLGVALGEIREALPMVKKTASFFRDAFLSLIGRKSFGYASMGKTLGDQWLNTQFGWKPFLSDLKDMCYTALNANAKLNKLYAGNDKWRRRRSKVESEILYTTGDLLNNGGRMSYTPNAVSVGRALGSGKSYISCCIKQDTWLTGAWKYFIPEFSSPDGGVETVLNYLRLYGIWVSPLLIWNLTPWSWLADWVGNIGDNIANYTAASQQNLVGRYTYIMRTTEAVFTNNSQVAVTDGTATGMRMMPLSWEMKYTLQTRRHASPFGFTLDWPDLSAYQVSILSALGLSRH</sequence>